<dbReference type="GO" id="GO:0004069">
    <property type="term" value="F:L-aspartate:2-oxoglutarate aminotransferase activity"/>
    <property type="evidence" value="ECO:0007669"/>
    <property type="project" value="TreeGrafter"/>
</dbReference>
<organism evidence="8 9">
    <name type="scientific">Chaetomium fimeti</name>
    <dbReference type="NCBI Taxonomy" id="1854472"/>
    <lineage>
        <taxon>Eukaryota</taxon>
        <taxon>Fungi</taxon>
        <taxon>Dikarya</taxon>
        <taxon>Ascomycota</taxon>
        <taxon>Pezizomycotina</taxon>
        <taxon>Sordariomycetes</taxon>
        <taxon>Sordariomycetidae</taxon>
        <taxon>Sordariales</taxon>
        <taxon>Chaetomiaceae</taxon>
        <taxon>Chaetomium</taxon>
    </lineage>
</organism>
<accession>A0AAE0H5D0</accession>
<keyword evidence="9" id="KW-1185">Reference proteome</keyword>
<dbReference type="GO" id="GO:0030170">
    <property type="term" value="F:pyridoxal phosphate binding"/>
    <property type="evidence" value="ECO:0007669"/>
    <property type="project" value="InterPro"/>
</dbReference>
<dbReference type="GO" id="GO:0006532">
    <property type="term" value="P:aspartate biosynthetic process"/>
    <property type="evidence" value="ECO:0007669"/>
    <property type="project" value="TreeGrafter"/>
</dbReference>
<evidence type="ECO:0000256" key="4">
    <source>
        <dbReference type="ARBA" id="ARBA00022576"/>
    </source>
</evidence>
<dbReference type="InterPro" id="IPR004839">
    <property type="entry name" value="Aminotransferase_I/II_large"/>
</dbReference>
<dbReference type="EMBL" id="JAUEPN010000015">
    <property type="protein sequence ID" value="KAK3290187.1"/>
    <property type="molecule type" value="Genomic_DNA"/>
</dbReference>
<dbReference type="InterPro" id="IPR015421">
    <property type="entry name" value="PyrdxlP-dep_Trfase_major"/>
</dbReference>
<dbReference type="SUPFAM" id="SSF53383">
    <property type="entry name" value="PLP-dependent transferases"/>
    <property type="match status" value="1"/>
</dbReference>
<evidence type="ECO:0000256" key="3">
    <source>
        <dbReference type="ARBA" id="ARBA00011738"/>
    </source>
</evidence>
<keyword evidence="6" id="KW-0663">Pyridoxal phosphate</keyword>
<dbReference type="AlphaFoldDB" id="A0AAE0H5D0"/>
<name>A0AAE0H5D0_9PEZI</name>
<sequence length="413" mass="45709">MSLFDQVPAVPPDGTFALVEAYRADDHHLKVNLTPGIYRDENAKPWVLPSVKQARAALLADQSLNHDILPQLGHTQFLSAARQLAFKDTLDGRFVTSIQTISGTGANHFIASLLASHLHPKAVWIPDPTWDNHQGIWRHVDPGIERRTYPYYDENTFGIDGDALLSTLREQANPGDAIILHACAHNPTGVDPSPELWEGIAQVCEEKGLFPIFDLAYQGFATGDVDNDAWAVRHFTTRSSGNNNNNNTPLEFAVAQSFSKSFGLYSERVGALHVVARTRDGAAKVDGVLKRISRAEITSMPAFGARIVAAVLHDPVLEAQWRQDLKTMSGRLASMRKRLYEELVRRGTPGRWGHVLTDIGMFSMTGLSPEKVAAIKDRFHVYLLPNGRLSFTGLTEGNVEYVAESIYQIVVHQ</sequence>
<dbReference type="Pfam" id="PF00155">
    <property type="entry name" value="Aminotran_1_2"/>
    <property type="match status" value="1"/>
</dbReference>
<comment type="similarity">
    <text evidence="2">Belongs to the class-I pyridoxal-phosphate-dependent aminotransferase family.</text>
</comment>
<evidence type="ECO:0000256" key="2">
    <source>
        <dbReference type="ARBA" id="ARBA00007441"/>
    </source>
</evidence>
<reference evidence="8" key="1">
    <citation type="journal article" date="2023" name="Mol. Phylogenet. Evol.">
        <title>Genome-scale phylogeny and comparative genomics of the fungal order Sordariales.</title>
        <authorList>
            <person name="Hensen N."/>
            <person name="Bonometti L."/>
            <person name="Westerberg I."/>
            <person name="Brannstrom I.O."/>
            <person name="Guillou S."/>
            <person name="Cros-Aarteil S."/>
            <person name="Calhoun S."/>
            <person name="Haridas S."/>
            <person name="Kuo A."/>
            <person name="Mondo S."/>
            <person name="Pangilinan J."/>
            <person name="Riley R."/>
            <person name="LaButti K."/>
            <person name="Andreopoulos B."/>
            <person name="Lipzen A."/>
            <person name="Chen C."/>
            <person name="Yan M."/>
            <person name="Daum C."/>
            <person name="Ng V."/>
            <person name="Clum A."/>
            <person name="Steindorff A."/>
            <person name="Ohm R.A."/>
            <person name="Martin F."/>
            <person name="Silar P."/>
            <person name="Natvig D.O."/>
            <person name="Lalanne C."/>
            <person name="Gautier V."/>
            <person name="Ament-Velasquez S.L."/>
            <person name="Kruys A."/>
            <person name="Hutchinson M.I."/>
            <person name="Powell A.J."/>
            <person name="Barry K."/>
            <person name="Miller A.N."/>
            <person name="Grigoriev I.V."/>
            <person name="Debuchy R."/>
            <person name="Gladieux P."/>
            <person name="Hiltunen Thoren M."/>
            <person name="Johannesson H."/>
        </authorList>
    </citation>
    <scope>NUCLEOTIDE SEQUENCE</scope>
    <source>
        <strain evidence="8">CBS 168.71</strain>
    </source>
</reference>
<dbReference type="GeneID" id="87845510"/>
<dbReference type="Gene3D" id="3.40.640.10">
    <property type="entry name" value="Type I PLP-dependent aspartate aminotransferase-like (Major domain)"/>
    <property type="match status" value="1"/>
</dbReference>
<dbReference type="InterPro" id="IPR015422">
    <property type="entry name" value="PyrdxlP-dep_Trfase_small"/>
</dbReference>
<dbReference type="InterPro" id="IPR000796">
    <property type="entry name" value="Asp_trans"/>
</dbReference>
<keyword evidence="5 8" id="KW-0808">Transferase</keyword>
<dbReference type="Proteomes" id="UP001278766">
    <property type="component" value="Unassembled WGS sequence"/>
</dbReference>
<evidence type="ECO:0000313" key="8">
    <source>
        <dbReference type="EMBL" id="KAK3290187.1"/>
    </source>
</evidence>
<evidence type="ECO:0000256" key="1">
    <source>
        <dbReference type="ARBA" id="ARBA00001933"/>
    </source>
</evidence>
<dbReference type="RefSeq" id="XP_062653701.1">
    <property type="nucleotide sequence ID" value="XM_062808562.1"/>
</dbReference>
<evidence type="ECO:0000256" key="6">
    <source>
        <dbReference type="ARBA" id="ARBA00022898"/>
    </source>
</evidence>
<dbReference type="Gene3D" id="3.90.1150.10">
    <property type="entry name" value="Aspartate Aminotransferase, domain 1"/>
    <property type="match status" value="1"/>
</dbReference>
<evidence type="ECO:0000256" key="5">
    <source>
        <dbReference type="ARBA" id="ARBA00022679"/>
    </source>
</evidence>
<evidence type="ECO:0000313" key="9">
    <source>
        <dbReference type="Proteomes" id="UP001278766"/>
    </source>
</evidence>
<feature type="domain" description="Aminotransferase class I/classII large" evidence="7">
    <location>
        <begin position="30"/>
        <end position="406"/>
    </location>
</feature>
<dbReference type="PANTHER" id="PTHR11879:SF20">
    <property type="entry name" value="ASPARTATE AMINOTRANSFERASE"/>
    <property type="match status" value="1"/>
</dbReference>
<dbReference type="GO" id="GO:0005829">
    <property type="term" value="C:cytosol"/>
    <property type="evidence" value="ECO:0007669"/>
    <property type="project" value="TreeGrafter"/>
</dbReference>
<dbReference type="InterPro" id="IPR015424">
    <property type="entry name" value="PyrdxlP-dep_Trfase"/>
</dbReference>
<reference evidence="8" key="2">
    <citation type="submission" date="2023-06" db="EMBL/GenBank/DDBJ databases">
        <authorList>
            <consortium name="Lawrence Berkeley National Laboratory"/>
            <person name="Haridas S."/>
            <person name="Hensen N."/>
            <person name="Bonometti L."/>
            <person name="Westerberg I."/>
            <person name="Brannstrom I.O."/>
            <person name="Guillou S."/>
            <person name="Cros-Aarteil S."/>
            <person name="Calhoun S."/>
            <person name="Kuo A."/>
            <person name="Mondo S."/>
            <person name="Pangilinan J."/>
            <person name="Riley R."/>
            <person name="Labutti K."/>
            <person name="Andreopoulos B."/>
            <person name="Lipzen A."/>
            <person name="Chen C."/>
            <person name="Yanf M."/>
            <person name="Daum C."/>
            <person name="Ng V."/>
            <person name="Clum A."/>
            <person name="Steindorff A."/>
            <person name="Ohm R."/>
            <person name="Martin F."/>
            <person name="Silar P."/>
            <person name="Natvig D."/>
            <person name="Lalanne C."/>
            <person name="Gautier V."/>
            <person name="Ament-Velasquez S.L."/>
            <person name="Kruys A."/>
            <person name="Hutchinson M.I."/>
            <person name="Powell A.J."/>
            <person name="Barry K."/>
            <person name="Miller A.N."/>
            <person name="Grigoriev I.V."/>
            <person name="Debuchy R."/>
            <person name="Gladieux P."/>
            <person name="Thoren M.H."/>
            <person name="Johannesson H."/>
        </authorList>
    </citation>
    <scope>NUCLEOTIDE SEQUENCE</scope>
    <source>
        <strain evidence="8">CBS 168.71</strain>
    </source>
</reference>
<dbReference type="CDD" id="cd00609">
    <property type="entry name" value="AAT_like"/>
    <property type="match status" value="1"/>
</dbReference>
<dbReference type="FunFam" id="3.40.640.10:FF:000066">
    <property type="entry name" value="Aspartate aminotransferase"/>
    <property type="match status" value="1"/>
</dbReference>
<evidence type="ECO:0000259" key="7">
    <source>
        <dbReference type="Pfam" id="PF00155"/>
    </source>
</evidence>
<comment type="cofactor">
    <cofactor evidence="1">
        <name>pyridoxal 5'-phosphate</name>
        <dbReference type="ChEBI" id="CHEBI:597326"/>
    </cofactor>
</comment>
<proteinExistence type="inferred from homology"/>
<protein>
    <submittedName>
        <fullName evidence="8">Pyridoxal phosphate-dependent transferase</fullName>
    </submittedName>
</protein>
<dbReference type="PRINTS" id="PR00799">
    <property type="entry name" value="TRANSAMINASE"/>
</dbReference>
<dbReference type="PANTHER" id="PTHR11879">
    <property type="entry name" value="ASPARTATE AMINOTRANSFERASE"/>
    <property type="match status" value="1"/>
</dbReference>
<gene>
    <name evidence="8" type="ORF">B0H64DRAFT_64553</name>
</gene>
<comment type="caution">
    <text evidence="8">The sequence shown here is derived from an EMBL/GenBank/DDBJ whole genome shotgun (WGS) entry which is preliminary data.</text>
</comment>
<keyword evidence="4" id="KW-0032">Aminotransferase</keyword>
<comment type="subunit">
    <text evidence="3">Homodimer.</text>
</comment>